<dbReference type="PANTHER" id="PTHR45476">
    <property type="entry name" value="CHLORIDE INTRACELLULAR CHANNEL PROTEIN 6-RELATED"/>
    <property type="match status" value="1"/>
</dbReference>
<comment type="catalytic activity">
    <reaction evidence="15">
        <text>chloride(in) = chloride(out)</text>
        <dbReference type="Rhea" id="RHEA:29823"/>
        <dbReference type="ChEBI" id="CHEBI:17996"/>
    </reaction>
</comment>
<dbReference type="PRINTS" id="PR01263">
    <property type="entry name" value="INTCLCHANNEL"/>
</dbReference>
<evidence type="ECO:0000256" key="12">
    <source>
        <dbReference type="ARBA" id="ARBA00023173"/>
    </source>
</evidence>
<evidence type="ECO:0000313" key="18">
    <source>
        <dbReference type="Proteomes" id="UP000515135"/>
    </source>
</evidence>
<evidence type="ECO:0000256" key="7">
    <source>
        <dbReference type="ARBA" id="ARBA00022882"/>
    </source>
</evidence>
<keyword evidence="7" id="KW-0851">Voltage-gated channel</keyword>
<dbReference type="InterPro" id="IPR036282">
    <property type="entry name" value="Glutathione-S-Trfase_C_sf"/>
</dbReference>
<keyword evidence="10" id="KW-0406">Ion transport</keyword>
<dbReference type="AlphaFoldDB" id="A0A6P4ZZ49"/>
<dbReference type="CDD" id="cd03198">
    <property type="entry name" value="GST_C_CLIC"/>
    <property type="match status" value="1"/>
</dbReference>
<keyword evidence="5" id="KW-0963">Cytoplasm</keyword>
<evidence type="ECO:0000313" key="19">
    <source>
        <dbReference type="RefSeq" id="XP_019639304.1"/>
    </source>
</evidence>
<evidence type="ECO:0000256" key="1">
    <source>
        <dbReference type="ARBA" id="ARBA00004167"/>
    </source>
</evidence>
<dbReference type="GO" id="GO:0005254">
    <property type="term" value="F:chloride channel activity"/>
    <property type="evidence" value="ECO:0007669"/>
    <property type="project" value="UniProtKB-KW"/>
</dbReference>
<dbReference type="KEGG" id="bbel:109481213"/>
<accession>A0A6P4ZZ49</accession>
<gene>
    <name evidence="19" type="primary">LOC109481213</name>
</gene>
<dbReference type="GO" id="GO:0034707">
    <property type="term" value="C:chloride channel complex"/>
    <property type="evidence" value="ECO:0007669"/>
    <property type="project" value="UniProtKB-KW"/>
</dbReference>
<comment type="similarity">
    <text evidence="3">Belongs to the chloride channel CLIC family.</text>
</comment>
<dbReference type="InterPro" id="IPR002946">
    <property type="entry name" value="CLIC"/>
</dbReference>
<dbReference type="InterPro" id="IPR036249">
    <property type="entry name" value="Thioredoxin-like_sf"/>
</dbReference>
<evidence type="ECO:0000256" key="14">
    <source>
        <dbReference type="ARBA" id="ARBA00023303"/>
    </source>
</evidence>
<dbReference type="Pfam" id="PF22441">
    <property type="entry name" value="CLIC-like_N"/>
    <property type="match status" value="1"/>
</dbReference>
<evidence type="ECO:0000256" key="4">
    <source>
        <dbReference type="ARBA" id="ARBA00022448"/>
    </source>
</evidence>
<reference evidence="19" key="1">
    <citation type="submission" date="2025-08" db="UniProtKB">
        <authorList>
            <consortium name="RefSeq"/>
        </authorList>
    </citation>
    <scope>IDENTIFICATION</scope>
    <source>
        <tissue evidence="19">Gonad</tissue>
    </source>
</reference>
<dbReference type="GO" id="GO:0016491">
    <property type="term" value="F:oxidoreductase activity"/>
    <property type="evidence" value="ECO:0007669"/>
    <property type="project" value="UniProtKB-KW"/>
</dbReference>
<dbReference type="SUPFAM" id="SSF52833">
    <property type="entry name" value="Thioredoxin-like"/>
    <property type="match status" value="1"/>
</dbReference>
<name>A0A6P4ZZ49_BRABE</name>
<dbReference type="Gene3D" id="3.40.30.10">
    <property type="entry name" value="Glutaredoxin"/>
    <property type="match status" value="1"/>
</dbReference>
<protein>
    <submittedName>
        <fullName evidence="19">Chloride intracellular channel protein 4-like isoform X1</fullName>
    </submittedName>
</protein>
<keyword evidence="9" id="KW-0560">Oxidoreductase</keyword>
<evidence type="ECO:0000256" key="13">
    <source>
        <dbReference type="ARBA" id="ARBA00023214"/>
    </source>
</evidence>
<evidence type="ECO:0000256" key="10">
    <source>
        <dbReference type="ARBA" id="ARBA00023065"/>
    </source>
</evidence>
<dbReference type="SUPFAM" id="SSF47616">
    <property type="entry name" value="GST C-terminal domain-like"/>
    <property type="match status" value="1"/>
</dbReference>
<dbReference type="GeneID" id="109481213"/>
<comment type="subcellular location">
    <subcellularLocation>
        <location evidence="2">Cytoplasm</location>
    </subcellularLocation>
    <subcellularLocation>
        <location evidence="1">Membrane</location>
        <topology evidence="1">Single-pass membrane protein</topology>
    </subcellularLocation>
</comment>
<organism evidence="18 19">
    <name type="scientific">Branchiostoma belcheri</name>
    <name type="common">Amphioxus</name>
    <dbReference type="NCBI Taxonomy" id="7741"/>
    <lineage>
        <taxon>Eukaryota</taxon>
        <taxon>Metazoa</taxon>
        <taxon>Chordata</taxon>
        <taxon>Cephalochordata</taxon>
        <taxon>Leptocardii</taxon>
        <taxon>Amphioxiformes</taxon>
        <taxon>Branchiostomatidae</taxon>
        <taxon>Branchiostoma</taxon>
    </lineage>
</organism>
<evidence type="ECO:0000256" key="5">
    <source>
        <dbReference type="ARBA" id="ARBA00022490"/>
    </source>
</evidence>
<sequence length="263" mass="30088">MENGGDQACQPEEPKIELFVKAASDGTSLGDCVFCQRIFMILCLKKIKFSVTTVDMTKKHLFKALPSLGTKIPLLMIEGEEPITDVTEMANYLEKRLAPPMYPKLEPNNPEAAMAGTEIFQKFSKFIKNNNKDDTERLQRALYISLVQLNEFLIRRLPDEIDDDTDENSPSERKFLDGNQLTHPDCNLLPKLHHVRVAVKLRQWEIPQDLTGLWRYLNAAYETEEFKKTLYPDEEVCLTWKKHMDSSAQMSRGNAVHVAPKAS</sequence>
<evidence type="ECO:0000256" key="2">
    <source>
        <dbReference type="ARBA" id="ARBA00004496"/>
    </source>
</evidence>
<dbReference type="RefSeq" id="XP_019639304.1">
    <property type="nucleotide sequence ID" value="XM_019783745.1"/>
</dbReference>
<keyword evidence="14" id="KW-0407">Ion channel</keyword>
<evidence type="ECO:0000256" key="6">
    <source>
        <dbReference type="ARBA" id="ARBA00022692"/>
    </source>
</evidence>
<dbReference type="Proteomes" id="UP000515135">
    <property type="component" value="Unplaced"/>
</dbReference>
<dbReference type="OrthoDB" id="1935530at2759"/>
<keyword evidence="18" id="KW-1185">Reference proteome</keyword>
<keyword evidence="8" id="KW-1133">Transmembrane helix</keyword>
<evidence type="ECO:0000256" key="8">
    <source>
        <dbReference type="ARBA" id="ARBA00022989"/>
    </source>
</evidence>
<evidence type="ECO:0000256" key="15">
    <source>
        <dbReference type="ARBA" id="ARBA00024167"/>
    </source>
</evidence>
<keyword evidence="12" id="KW-0869">Chloride channel</keyword>
<keyword evidence="4" id="KW-0813">Transport</keyword>
<dbReference type="Gene3D" id="1.20.1050.10">
    <property type="match status" value="1"/>
</dbReference>
<keyword evidence="6" id="KW-0812">Transmembrane</keyword>
<dbReference type="InterPro" id="IPR053823">
    <property type="entry name" value="CLIC_N"/>
</dbReference>
<proteinExistence type="inferred from homology"/>
<feature type="domain" description="CLIC N-terminal" evidence="17">
    <location>
        <begin position="14"/>
        <end position="100"/>
    </location>
</feature>
<keyword evidence="13" id="KW-0868">Chloride</keyword>
<dbReference type="PANTHER" id="PTHR45476:SF7">
    <property type="entry name" value="CHLORIDE INTRACELLULAR CHANNEL 3"/>
    <property type="match status" value="1"/>
</dbReference>
<evidence type="ECO:0000259" key="17">
    <source>
        <dbReference type="Pfam" id="PF22441"/>
    </source>
</evidence>
<dbReference type="GO" id="GO:0005737">
    <property type="term" value="C:cytoplasm"/>
    <property type="evidence" value="ECO:0007669"/>
    <property type="project" value="UniProtKB-SubCell"/>
</dbReference>
<feature type="region of interest" description="Disordered" evidence="16">
    <location>
        <begin position="161"/>
        <end position="180"/>
    </location>
</feature>
<evidence type="ECO:0000256" key="3">
    <source>
        <dbReference type="ARBA" id="ARBA00007655"/>
    </source>
</evidence>
<evidence type="ECO:0000256" key="16">
    <source>
        <dbReference type="SAM" id="MobiDB-lite"/>
    </source>
</evidence>
<evidence type="ECO:0000256" key="9">
    <source>
        <dbReference type="ARBA" id="ARBA00023002"/>
    </source>
</evidence>
<keyword evidence="11" id="KW-0472">Membrane</keyword>
<evidence type="ECO:0000256" key="11">
    <source>
        <dbReference type="ARBA" id="ARBA00023136"/>
    </source>
</evidence>